<keyword evidence="1" id="KW-1133">Transmembrane helix</keyword>
<keyword evidence="3" id="KW-1185">Reference proteome</keyword>
<feature type="transmembrane region" description="Helical" evidence="1">
    <location>
        <begin position="89"/>
        <end position="109"/>
    </location>
</feature>
<sequence>MSDFFSECKSENSTISSNCAAANLISHVEGKFNEYFENPTKEASIVVLLPHEASNIKKDFDAPKRNGEPDTALRFKKLSKVCAQRISVINVYSAAATVVVVTLLLLCFVTTRASHSLKEVKKFYKVETFLSCENDTSAKGTLIEDWNFVENLGSKQQVIHFTVGTENQVHPKGLIHDGALRISGRPSFCYPFSNQNLNAPKHLRFLNVTQVHLSEMEDCHYYTELILTKWHFPSVRQIKLQKMLVRKQEFLGLISFIDRHNQTLRKVEIDECYICPSPDCDVGMIDFPSHDFQLIIIRRRESPKMVLG</sequence>
<dbReference type="AlphaFoldDB" id="A0A1D2ML80"/>
<evidence type="ECO:0000313" key="2">
    <source>
        <dbReference type="EMBL" id="ODM93733.1"/>
    </source>
</evidence>
<comment type="caution">
    <text evidence="2">The sequence shown here is derived from an EMBL/GenBank/DDBJ whole genome shotgun (WGS) entry which is preliminary data.</text>
</comment>
<protein>
    <submittedName>
        <fullName evidence="2">Uncharacterized protein</fullName>
    </submittedName>
</protein>
<gene>
    <name evidence="2" type="ORF">Ocin01_12950</name>
</gene>
<dbReference type="EMBL" id="LJIJ01000926">
    <property type="protein sequence ID" value="ODM93733.1"/>
    <property type="molecule type" value="Genomic_DNA"/>
</dbReference>
<evidence type="ECO:0000313" key="3">
    <source>
        <dbReference type="Proteomes" id="UP000094527"/>
    </source>
</evidence>
<organism evidence="2 3">
    <name type="scientific">Orchesella cincta</name>
    <name type="common">Springtail</name>
    <name type="synonym">Podura cincta</name>
    <dbReference type="NCBI Taxonomy" id="48709"/>
    <lineage>
        <taxon>Eukaryota</taxon>
        <taxon>Metazoa</taxon>
        <taxon>Ecdysozoa</taxon>
        <taxon>Arthropoda</taxon>
        <taxon>Hexapoda</taxon>
        <taxon>Collembola</taxon>
        <taxon>Entomobryomorpha</taxon>
        <taxon>Entomobryoidea</taxon>
        <taxon>Orchesellidae</taxon>
        <taxon>Orchesellinae</taxon>
        <taxon>Orchesella</taxon>
    </lineage>
</organism>
<keyword evidence="1" id="KW-0812">Transmembrane</keyword>
<dbReference type="Proteomes" id="UP000094527">
    <property type="component" value="Unassembled WGS sequence"/>
</dbReference>
<proteinExistence type="predicted"/>
<keyword evidence="1" id="KW-0472">Membrane</keyword>
<name>A0A1D2ML80_ORCCI</name>
<reference evidence="2 3" key="1">
    <citation type="journal article" date="2016" name="Genome Biol. Evol.">
        <title>Gene Family Evolution Reflects Adaptation to Soil Environmental Stressors in the Genome of the Collembolan Orchesella cincta.</title>
        <authorList>
            <person name="Faddeeva-Vakhrusheva A."/>
            <person name="Derks M.F."/>
            <person name="Anvar S.Y."/>
            <person name="Agamennone V."/>
            <person name="Suring W."/>
            <person name="Smit S."/>
            <person name="van Straalen N.M."/>
            <person name="Roelofs D."/>
        </authorList>
    </citation>
    <scope>NUCLEOTIDE SEQUENCE [LARGE SCALE GENOMIC DNA]</scope>
    <source>
        <tissue evidence="2">Mixed pool</tissue>
    </source>
</reference>
<accession>A0A1D2ML80</accession>
<evidence type="ECO:0000256" key="1">
    <source>
        <dbReference type="SAM" id="Phobius"/>
    </source>
</evidence>